<keyword evidence="1 3" id="KW-0597">Phosphoprotein</keyword>
<dbReference type="EMBL" id="JBHTKA010000015">
    <property type="protein sequence ID" value="MFD1003200.1"/>
    <property type="molecule type" value="Genomic_DNA"/>
</dbReference>
<dbReference type="InterPro" id="IPR016032">
    <property type="entry name" value="Sig_transdc_resp-reg_C-effctor"/>
</dbReference>
<dbReference type="Gene3D" id="3.40.50.2300">
    <property type="match status" value="1"/>
</dbReference>
<dbReference type="RefSeq" id="WP_377585540.1">
    <property type="nucleotide sequence ID" value="NZ_JBHTKA010000015.1"/>
</dbReference>
<evidence type="ECO:0000256" key="2">
    <source>
        <dbReference type="ARBA" id="ARBA00023125"/>
    </source>
</evidence>
<dbReference type="PRINTS" id="PR00038">
    <property type="entry name" value="HTHLUXR"/>
</dbReference>
<feature type="domain" description="HTH luxR-type" evidence="4">
    <location>
        <begin position="141"/>
        <end position="206"/>
    </location>
</feature>
<sequence>MVKIAVVDDHTLFRFGLLTLLKEDPRFEVTGVYRSFNTIKPLIPDLDANLVVVDIALNKQTGFDIAAYIKEYNPGLKVVILTLLKEDLHIMSAVEADIDGYIHKDTEPEEVILGINKVLNGEKFYSLEISNILISNLQKRNFRGLPFLTSKEKEIIKYLMEGNSSKEIAAMLAVSPRTIDTHRANILSKFNLKNTNELITKIAEQKIRI</sequence>
<dbReference type="SUPFAM" id="SSF52172">
    <property type="entry name" value="CheY-like"/>
    <property type="match status" value="1"/>
</dbReference>
<dbReference type="InterPro" id="IPR051015">
    <property type="entry name" value="EvgA-like"/>
</dbReference>
<dbReference type="SMART" id="SM00421">
    <property type="entry name" value="HTH_LUXR"/>
    <property type="match status" value="1"/>
</dbReference>
<feature type="domain" description="Response regulatory" evidence="5">
    <location>
        <begin position="3"/>
        <end position="119"/>
    </location>
</feature>
<dbReference type="InterPro" id="IPR011006">
    <property type="entry name" value="CheY-like_superfamily"/>
</dbReference>
<dbReference type="PANTHER" id="PTHR45566">
    <property type="entry name" value="HTH-TYPE TRANSCRIPTIONAL REGULATOR YHJB-RELATED"/>
    <property type="match status" value="1"/>
</dbReference>
<accession>A0ABW3KCQ3</accession>
<feature type="modified residue" description="4-aspartylphosphate" evidence="3">
    <location>
        <position position="54"/>
    </location>
</feature>
<dbReference type="PROSITE" id="PS50043">
    <property type="entry name" value="HTH_LUXR_2"/>
    <property type="match status" value="1"/>
</dbReference>
<dbReference type="CDD" id="cd17535">
    <property type="entry name" value="REC_NarL-like"/>
    <property type="match status" value="1"/>
</dbReference>
<dbReference type="PANTHER" id="PTHR45566:SF2">
    <property type="entry name" value="NARL SUBFAMILY"/>
    <property type="match status" value="1"/>
</dbReference>
<dbReference type="PROSITE" id="PS00622">
    <property type="entry name" value="HTH_LUXR_1"/>
    <property type="match status" value="1"/>
</dbReference>
<dbReference type="PROSITE" id="PS50110">
    <property type="entry name" value="RESPONSE_REGULATORY"/>
    <property type="match status" value="1"/>
</dbReference>
<evidence type="ECO:0000259" key="5">
    <source>
        <dbReference type="PROSITE" id="PS50110"/>
    </source>
</evidence>
<dbReference type="Proteomes" id="UP001597112">
    <property type="component" value="Unassembled WGS sequence"/>
</dbReference>
<reference evidence="7" key="1">
    <citation type="journal article" date="2019" name="Int. J. Syst. Evol. Microbiol.">
        <title>The Global Catalogue of Microorganisms (GCM) 10K type strain sequencing project: providing services to taxonomists for standard genome sequencing and annotation.</title>
        <authorList>
            <consortium name="The Broad Institute Genomics Platform"/>
            <consortium name="The Broad Institute Genome Sequencing Center for Infectious Disease"/>
            <person name="Wu L."/>
            <person name="Ma J."/>
        </authorList>
    </citation>
    <scope>NUCLEOTIDE SEQUENCE [LARGE SCALE GENOMIC DNA]</scope>
    <source>
        <strain evidence="7">CCUG 58938</strain>
    </source>
</reference>
<proteinExistence type="predicted"/>
<dbReference type="InterPro" id="IPR001789">
    <property type="entry name" value="Sig_transdc_resp-reg_receiver"/>
</dbReference>
<protein>
    <submittedName>
        <fullName evidence="6">LuxR C-terminal-related transcriptional regulator</fullName>
    </submittedName>
</protein>
<dbReference type="Pfam" id="PF00196">
    <property type="entry name" value="GerE"/>
    <property type="match status" value="1"/>
</dbReference>
<evidence type="ECO:0000256" key="1">
    <source>
        <dbReference type="ARBA" id="ARBA00022553"/>
    </source>
</evidence>
<gene>
    <name evidence="6" type="ORF">ACFQ21_27995</name>
</gene>
<organism evidence="6 7">
    <name type="scientific">Ohtaekwangia kribbensis</name>
    <dbReference type="NCBI Taxonomy" id="688913"/>
    <lineage>
        <taxon>Bacteria</taxon>
        <taxon>Pseudomonadati</taxon>
        <taxon>Bacteroidota</taxon>
        <taxon>Cytophagia</taxon>
        <taxon>Cytophagales</taxon>
        <taxon>Fulvivirgaceae</taxon>
        <taxon>Ohtaekwangia</taxon>
    </lineage>
</organism>
<keyword evidence="7" id="KW-1185">Reference proteome</keyword>
<dbReference type="InterPro" id="IPR058245">
    <property type="entry name" value="NreC/VraR/RcsB-like_REC"/>
</dbReference>
<comment type="caution">
    <text evidence="6">The sequence shown here is derived from an EMBL/GenBank/DDBJ whole genome shotgun (WGS) entry which is preliminary data.</text>
</comment>
<evidence type="ECO:0000256" key="3">
    <source>
        <dbReference type="PROSITE-ProRule" id="PRU00169"/>
    </source>
</evidence>
<evidence type="ECO:0000313" key="6">
    <source>
        <dbReference type="EMBL" id="MFD1003200.1"/>
    </source>
</evidence>
<name>A0ABW3KCQ3_9BACT</name>
<evidence type="ECO:0000313" key="7">
    <source>
        <dbReference type="Proteomes" id="UP001597112"/>
    </source>
</evidence>
<dbReference type="SUPFAM" id="SSF46894">
    <property type="entry name" value="C-terminal effector domain of the bipartite response regulators"/>
    <property type="match status" value="1"/>
</dbReference>
<dbReference type="CDD" id="cd06170">
    <property type="entry name" value="LuxR_C_like"/>
    <property type="match status" value="1"/>
</dbReference>
<dbReference type="Pfam" id="PF00072">
    <property type="entry name" value="Response_reg"/>
    <property type="match status" value="1"/>
</dbReference>
<keyword evidence="2" id="KW-0238">DNA-binding</keyword>
<dbReference type="SMART" id="SM00448">
    <property type="entry name" value="REC"/>
    <property type="match status" value="1"/>
</dbReference>
<evidence type="ECO:0000259" key="4">
    <source>
        <dbReference type="PROSITE" id="PS50043"/>
    </source>
</evidence>
<dbReference type="InterPro" id="IPR000792">
    <property type="entry name" value="Tscrpt_reg_LuxR_C"/>
</dbReference>